<dbReference type="OrthoDB" id="9810331at2"/>
<gene>
    <name evidence="5" type="primary">rimM</name>
    <name evidence="8" type="ORF">I602_603</name>
    <name evidence="9" type="ORF">SAMN05444353_1180</name>
</gene>
<name>A0A0M9CEU2_9FLAO</name>
<dbReference type="GO" id="GO:0005737">
    <property type="term" value="C:cytoplasm"/>
    <property type="evidence" value="ECO:0007669"/>
    <property type="project" value="UniProtKB-SubCell"/>
</dbReference>
<dbReference type="InterPro" id="IPR002676">
    <property type="entry name" value="RimM_N"/>
</dbReference>
<dbReference type="RefSeq" id="WP_053973271.1">
    <property type="nucleotide sequence ID" value="NZ_FNUE01000001.1"/>
</dbReference>
<comment type="subcellular location">
    <subcellularLocation>
        <location evidence="5">Cytoplasm</location>
    </subcellularLocation>
</comment>
<dbReference type="GO" id="GO:0006364">
    <property type="term" value="P:rRNA processing"/>
    <property type="evidence" value="ECO:0007669"/>
    <property type="project" value="UniProtKB-UniRule"/>
</dbReference>
<sequence>MRKEECFYLGRIVTKYSFKGEVVIKLDTDEPELYKNMESVYVEFGSNLVPFFIEKSSLHKGNQLRVQFEDVYSEEEADSILKCGIYLPLDLLPKLSGDKFYFHEVIGFNVLDANYGDVGKIVHINDKAAQPLFEIDNNGKEVFIPMIDDFIKKVDRANKTIEVETPEGLIELYLNS</sequence>
<evidence type="ECO:0000259" key="6">
    <source>
        <dbReference type="Pfam" id="PF01782"/>
    </source>
</evidence>
<dbReference type="GO" id="GO:0005840">
    <property type="term" value="C:ribosome"/>
    <property type="evidence" value="ECO:0007669"/>
    <property type="project" value="InterPro"/>
</dbReference>
<proteinExistence type="inferred from homology"/>
<dbReference type="GO" id="GO:0043022">
    <property type="term" value="F:ribosome binding"/>
    <property type="evidence" value="ECO:0007669"/>
    <property type="project" value="InterPro"/>
</dbReference>
<reference evidence="9 11" key="2">
    <citation type="submission" date="2016-10" db="EMBL/GenBank/DDBJ databases">
        <authorList>
            <person name="Varghese N."/>
            <person name="Submissions S."/>
        </authorList>
    </citation>
    <scope>NUCLEOTIDE SEQUENCE [LARGE SCALE GENOMIC DNA]</scope>
    <source>
        <strain evidence="9 11">DSW-5</strain>
    </source>
</reference>
<dbReference type="NCBIfam" id="TIGR02273">
    <property type="entry name" value="16S_RimM"/>
    <property type="match status" value="1"/>
</dbReference>
<comment type="subunit">
    <text evidence="5">Binds ribosomal protein uS19.</text>
</comment>
<dbReference type="PANTHER" id="PTHR33692">
    <property type="entry name" value="RIBOSOME MATURATION FACTOR RIMM"/>
    <property type="match status" value="1"/>
</dbReference>
<dbReference type="EMBL" id="LGBR01000001">
    <property type="protein sequence ID" value="KOY51043.1"/>
    <property type="molecule type" value="Genomic_DNA"/>
</dbReference>
<dbReference type="SUPFAM" id="SSF50447">
    <property type="entry name" value="Translation proteins"/>
    <property type="match status" value="1"/>
</dbReference>
<evidence type="ECO:0000256" key="1">
    <source>
        <dbReference type="ARBA" id="ARBA00022490"/>
    </source>
</evidence>
<keyword evidence="11" id="KW-1185">Reference proteome</keyword>
<dbReference type="SUPFAM" id="SSF50346">
    <property type="entry name" value="PRC-barrel domain"/>
    <property type="match status" value="1"/>
</dbReference>
<dbReference type="InterPro" id="IPR036976">
    <property type="entry name" value="RimM_N_sf"/>
</dbReference>
<dbReference type="InterPro" id="IPR011033">
    <property type="entry name" value="PRC_barrel-like_sf"/>
</dbReference>
<dbReference type="Gene3D" id="2.30.30.240">
    <property type="entry name" value="PRC-barrel domain"/>
    <property type="match status" value="1"/>
</dbReference>
<accession>A0A0M9CEU2</accession>
<protein>
    <recommendedName>
        <fullName evidence="5">Ribosome maturation factor RimM</fullName>
    </recommendedName>
</protein>
<dbReference type="Proteomes" id="UP000037716">
    <property type="component" value="Unassembled WGS sequence"/>
</dbReference>
<feature type="domain" description="Ribosome maturation factor RimM PRC barrel" evidence="7">
    <location>
        <begin position="103"/>
        <end position="169"/>
    </location>
</feature>
<evidence type="ECO:0000313" key="8">
    <source>
        <dbReference type="EMBL" id="KOY51043.1"/>
    </source>
</evidence>
<dbReference type="AlphaFoldDB" id="A0A0M9CEU2"/>
<evidence type="ECO:0000256" key="5">
    <source>
        <dbReference type="HAMAP-Rule" id="MF_00014"/>
    </source>
</evidence>
<keyword evidence="3 5" id="KW-0698">rRNA processing</keyword>
<dbReference type="InterPro" id="IPR009000">
    <property type="entry name" value="Transl_B-barrel_sf"/>
</dbReference>
<keyword evidence="2 5" id="KW-0690">Ribosome biogenesis</keyword>
<dbReference type="HAMAP" id="MF_00014">
    <property type="entry name" value="Ribosome_mat_RimM"/>
    <property type="match status" value="1"/>
</dbReference>
<evidence type="ECO:0000256" key="3">
    <source>
        <dbReference type="ARBA" id="ARBA00022552"/>
    </source>
</evidence>
<dbReference type="Gene3D" id="2.40.30.60">
    <property type="entry name" value="RimM"/>
    <property type="match status" value="1"/>
</dbReference>
<evidence type="ECO:0000313" key="10">
    <source>
        <dbReference type="Proteomes" id="UP000037716"/>
    </source>
</evidence>
<dbReference type="InterPro" id="IPR011961">
    <property type="entry name" value="RimM"/>
</dbReference>
<dbReference type="InterPro" id="IPR056792">
    <property type="entry name" value="PRC_RimM"/>
</dbReference>
<evidence type="ECO:0000259" key="7">
    <source>
        <dbReference type="Pfam" id="PF24986"/>
    </source>
</evidence>
<dbReference type="PATRIC" id="fig|1300348.6.peg.602"/>
<dbReference type="PANTHER" id="PTHR33692:SF1">
    <property type="entry name" value="RIBOSOME MATURATION FACTOR RIMM"/>
    <property type="match status" value="1"/>
</dbReference>
<dbReference type="STRING" id="1300348.I602_603"/>
<evidence type="ECO:0000313" key="9">
    <source>
        <dbReference type="EMBL" id="SEE20038.1"/>
    </source>
</evidence>
<comment type="domain">
    <text evidence="5">The PRC barrel domain binds ribosomal protein uS19.</text>
</comment>
<evidence type="ECO:0000256" key="2">
    <source>
        <dbReference type="ARBA" id="ARBA00022517"/>
    </source>
</evidence>
<organism evidence="8 10">
    <name type="scientific">Polaribacter dokdonensis DSW-5</name>
    <dbReference type="NCBI Taxonomy" id="1300348"/>
    <lineage>
        <taxon>Bacteria</taxon>
        <taxon>Pseudomonadati</taxon>
        <taxon>Bacteroidota</taxon>
        <taxon>Flavobacteriia</taxon>
        <taxon>Flavobacteriales</taxon>
        <taxon>Flavobacteriaceae</taxon>
    </lineage>
</organism>
<evidence type="ECO:0000313" key="11">
    <source>
        <dbReference type="Proteomes" id="UP000183071"/>
    </source>
</evidence>
<dbReference type="Proteomes" id="UP000183071">
    <property type="component" value="Unassembled WGS sequence"/>
</dbReference>
<comment type="function">
    <text evidence="5">An accessory protein needed during the final step in the assembly of 30S ribosomal subunit, possibly for assembly of the head region. Essential for efficient processing of 16S rRNA. May be needed both before and after RbfA during the maturation of 16S rRNA. It has affinity for free ribosomal 30S subunits but not for 70S ribosomes.</text>
</comment>
<feature type="domain" description="RimM N-terminal" evidence="6">
    <location>
        <begin position="9"/>
        <end position="88"/>
    </location>
</feature>
<reference evidence="8 10" key="1">
    <citation type="submission" date="2015-07" db="EMBL/GenBank/DDBJ databases">
        <title>Genome of Polaribacter dokdonenesis DSW-5, isolated from seawater off Dokdo in Korea.</title>
        <authorList>
            <person name="Yoon K."/>
            <person name="Song J.Y."/>
            <person name="Kim J.F."/>
        </authorList>
    </citation>
    <scope>NUCLEOTIDE SEQUENCE [LARGE SCALE GENOMIC DNA]</scope>
    <source>
        <strain evidence="8 10">DSW-5</strain>
    </source>
</reference>
<dbReference type="EMBL" id="FNUE01000001">
    <property type="protein sequence ID" value="SEE20038.1"/>
    <property type="molecule type" value="Genomic_DNA"/>
</dbReference>
<comment type="similarity">
    <text evidence="5">Belongs to the RimM family.</text>
</comment>
<dbReference type="Pfam" id="PF24986">
    <property type="entry name" value="PRC_RimM"/>
    <property type="match status" value="1"/>
</dbReference>
<evidence type="ECO:0000256" key="4">
    <source>
        <dbReference type="ARBA" id="ARBA00023186"/>
    </source>
</evidence>
<comment type="caution">
    <text evidence="8">The sequence shown here is derived from an EMBL/GenBank/DDBJ whole genome shotgun (WGS) entry which is preliminary data.</text>
</comment>
<dbReference type="GO" id="GO:0042274">
    <property type="term" value="P:ribosomal small subunit biogenesis"/>
    <property type="evidence" value="ECO:0007669"/>
    <property type="project" value="UniProtKB-UniRule"/>
</dbReference>
<keyword evidence="1 5" id="KW-0963">Cytoplasm</keyword>
<keyword evidence="4 5" id="KW-0143">Chaperone</keyword>
<dbReference type="Pfam" id="PF01782">
    <property type="entry name" value="RimM"/>
    <property type="match status" value="1"/>
</dbReference>